<name>A0ABS1I645_9PROT</name>
<dbReference type="RefSeq" id="WP_200486914.1">
    <property type="nucleotide sequence ID" value="NZ_JAEPIV010000024.1"/>
</dbReference>
<dbReference type="InterPro" id="IPR015943">
    <property type="entry name" value="WD40/YVTN_repeat-like_dom_sf"/>
</dbReference>
<evidence type="ECO:0008006" key="4">
    <source>
        <dbReference type="Google" id="ProtNLM"/>
    </source>
</evidence>
<proteinExistence type="predicted"/>
<dbReference type="InterPro" id="IPR036322">
    <property type="entry name" value="WD40_repeat_dom_sf"/>
</dbReference>
<keyword evidence="1" id="KW-0732">Signal</keyword>
<evidence type="ECO:0000256" key="1">
    <source>
        <dbReference type="SAM" id="SignalP"/>
    </source>
</evidence>
<evidence type="ECO:0000313" key="3">
    <source>
        <dbReference type="Proteomes" id="UP000654452"/>
    </source>
</evidence>
<reference evidence="2 3" key="1">
    <citation type="submission" date="2021-01" db="EMBL/GenBank/DDBJ databases">
        <title>Azospirillum sp. YIM DDC1 draft genome.</title>
        <authorList>
            <person name="Wang Y.-X."/>
        </authorList>
    </citation>
    <scope>NUCLEOTIDE SEQUENCE [LARGE SCALE GENOMIC DNA]</scope>
    <source>
        <strain evidence="2 3">YIM DDC1</strain>
    </source>
</reference>
<dbReference type="Gene3D" id="2.130.10.10">
    <property type="entry name" value="YVTN repeat-like/Quinoprotein amine dehydrogenase"/>
    <property type="match status" value="1"/>
</dbReference>
<evidence type="ECO:0000313" key="2">
    <source>
        <dbReference type="EMBL" id="MBK4722411.1"/>
    </source>
</evidence>
<dbReference type="SUPFAM" id="SSF50978">
    <property type="entry name" value="WD40 repeat-like"/>
    <property type="match status" value="1"/>
</dbReference>
<feature type="signal peptide" evidence="1">
    <location>
        <begin position="1"/>
        <end position="25"/>
    </location>
</feature>
<sequence length="360" mass="38543">MSAFVYRYVMRACVILAVSTNGALAQTPELKSLFTEYTRAQIVDWIDAKTFAVGRWDGSLEVFRTPETGESTPLLLQSIVTSSGGGIEMLSALDDNTILYADREDQIAVRARSASGEFGASQPFTYDASYGVANSVAHSQVSGSDVVVTGHANGFALVWQRKGASLALLRAVDLRSLQPIQSPYPLKNIRGLAFWKGAIVLSGSEDGDIAAFNVETGNVLFHERYSPSAERGINNISVLGDKLLVVNCSVGPQDRNIWLYEIGEDGVTLFSSLNLVRDTTRPQVFNFDGDLFQTNGIVRFAASTEEGLLWLGSIQNNALVVEGVGKIADSGGASLDLNAEGIIAAAAHDVHLFSTAATGR</sequence>
<gene>
    <name evidence="2" type="ORF">JJL56_26510</name>
</gene>
<protein>
    <recommendedName>
        <fullName evidence="4">WD40 repeat domain-containing protein</fullName>
    </recommendedName>
</protein>
<organism evidence="2 3">
    <name type="scientific">Azospirillum aestuarii</name>
    <dbReference type="NCBI Taxonomy" id="2802052"/>
    <lineage>
        <taxon>Bacteria</taxon>
        <taxon>Pseudomonadati</taxon>
        <taxon>Pseudomonadota</taxon>
        <taxon>Alphaproteobacteria</taxon>
        <taxon>Rhodospirillales</taxon>
        <taxon>Azospirillaceae</taxon>
        <taxon>Azospirillum</taxon>
    </lineage>
</organism>
<feature type="chain" id="PRO_5047014488" description="WD40 repeat domain-containing protein" evidence="1">
    <location>
        <begin position="26"/>
        <end position="360"/>
    </location>
</feature>
<dbReference type="Proteomes" id="UP000654452">
    <property type="component" value="Unassembled WGS sequence"/>
</dbReference>
<keyword evidence="3" id="KW-1185">Reference proteome</keyword>
<comment type="caution">
    <text evidence="2">The sequence shown here is derived from an EMBL/GenBank/DDBJ whole genome shotgun (WGS) entry which is preliminary data.</text>
</comment>
<accession>A0ABS1I645</accession>
<dbReference type="EMBL" id="JAEPIV010000024">
    <property type="protein sequence ID" value="MBK4722411.1"/>
    <property type="molecule type" value="Genomic_DNA"/>
</dbReference>